<dbReference type="InterPro" id="IPR008407">
    <property type="entry name" value="Brnchd-chn_aa_trnsp_AzlD"/>
</dbReference>
<evidence type="ECO:0000313" key="3">
    <source>
        <dbReference type="Proteomes" id="UP000754226"/>
    </source>
</evidence>
<evidence type="ECO:0000313" key="2">
    <source>
        <dbReference type="EMBL" id="MBS5519769.1"/>
    </source>
</evidence>
<dbReference type="RefSeq" id="WP_302013725.1">
    <property type="nucleotide sequence ID" value="NZ_CATWGP010000004.1"/>
</dbReference>
<keyword evidence="1" id="KW-0812">Transmembrane</keyword>
<protein>
    <submittedName>
        <fullName evidence="2">Branched-chain amino acid transporter permease</fullName>
    </submittedName>
</protein>
<dbReference type="AlphaFoldDB" id="A0A943I2D6"/>
<proteinExistence type="predicted"/>
<reference evidence="2" key="1">
    <citation type="submission" date="2021-02" db="EMBL/GenBank/DDBJ databases">
        <title>Infant gut strain persistence is associated with maternal origin, phylogeny, and functional potential including surface adhesion and iron acquisition.</title>
        <authorList>
            <person name="Lou Y.C."/>
        </authorList>
    </citation>
    <scope>NUCLEOTIDE SEQUENCE</scope>
    <source>
        <strain evidence="2">L3_106_000M1_dasL3_106_000M1_concoct_15</strain>
    </source>
</reference>
<comment type="caution">
    <text evidence="2">The sequence shown here is derived from an EMBL/GenBank/DDBJ whole genome shotgun (WGS) entry which is preliminary data.</text>
</comment>
<sequence length="106" mass="11668">MTFLEEAITIGVCAAATVLTRFLPFLVFSSKRPTPPFMTYLGKALPPAIFAMLCVYCLRHVTFLASPYGLPELCASAVTVILQLKKRSMMLSMVVGTACYMVLIRL</sequence>
<keyword evidence="1" id="KW-1133">Transmembrane helix</keyword>
<feature type="transmembrane region" description="Helical" evidence="1">
    <location>
        <begin position="48"/>
        <end position="68"/>
    </location>
</feature>
<name>A0A943I2D6_9FIRM</name>
<dbReference type="EMBL" id="JAGZCZ010000005">
    <property type="protein sequence ID" value="MBS5519769.1"/>
    <property type="molecule type" value="Genomic_DNA"/>
</dbReference>
<feature type="transmembrane region" description="Helical" evidence="1">
    <location>
        <begin position="6"/>
        <end position="28"/>
    </location>
</feature>
<feature type="transmembrane region" description="Helical" evidence="1">
    <location>
        <begin position="88"/>
        <end position="104"/>
    </location>
</feature>
<gene>
    <name evidence="2" type="ORF">KHX13_05485</name>
</gene>
<organism evidence="2 3">
    <name type="scientific">Acidaminococcus intestini</name>
    <dbReference type="NCBI Taxonomy" id="187327"/>
    <lineage>
        <taxon>Bacteria</taxon>
        <taxon>Bacillati</taxon>
        <taxon>Bacillota</taxon>
        <taxon>Negativicutes</taxon>
        <taxon>Acidaminococcales</taxon>
        <taxon>Acidaminococcaceae</taxon>
        <taxon>Acidaminococcus</taxon>
    </lineage>
</organism>
<dbReference type="Pfam" id="PF05437">
    <property type="entry name" value="AzlD"/>
    <property type="match status" value="1"/>
</dbReference>
<dbReference type="Proteomes" id="UP000754226">
    <property type="component" value="Unassembled WGS sequence"/>
</dbReference>
<keyword evidence="1" id="KW-0472">Membrane</keyword>
<accession>A0A943I2D6</accession>
<dbReference type="PIRSF" id="PIRSF003203">
    <property type="entry name" value="AzlD"/>
    <property type="match status" value="1"/>
</dbReference>
<evidence type="ECO:0000256" key="1">
    <source>
        <dbReference type="SAM" id="Phobius"/>
    </source>
</evidence>